<dbReference type="Gene3D" id="3.90.550.10">
    <property type="entry name" value="Spore Coat Polysaccharide Biosynthesis Protein SpsA, Chain A"/>
    <property type="match status" value="1"/>
</dbReference>
<dbReference type="InterPro" id="IPR050834">
    <property type="entry name" value="Glycosyltransf_2"/>
</dbReference>
<comment type="caution">
    <text evidence="2">The sequence shown here is derived from an EMBL/GenBank/DDBJ whole genome shotgun (WGS) entry which is preliminary data.</text>
</comment>
<dbReference type="Pfam" id="PF00535">
    <property type="entry name" value="Glycos_transf_2"/>
    <property type="match status" value="1"/>
</dbReference>
<keyword evidence="3" id="KW-1185">Reference proteome</keyword>
<feature type="domain" description="Glycosyltransferase 2-like" evidence="1">
    <location>
        <begin position="5"/>
        <end position="161"/>
    </location>
</feature>
<evidence type="ECO:0000313" key="2">
    <source>
        <dbReference type="EMBL" id="NEU66758.1"/>
    </source>
</evidence>
<dbReference type="InterPro" id="IPR029044">
    <property type="entry name" value="Nucleotide-diphossugar_trans"/>
</dbReference>
<organism evidence="2 3">
    <name type="scientific">Spirosoma agri</name>
    <dbReference type="NCBI Taxonomy" id="1987381"/>
    <lineage>
        <taxon>Bacteria</taxon>
        <taxon>Pseudomonadati</taxon>
        <taxon>Bacteroidota</taxon>
        <taxon>Cytophagia</taxon>
        <taxon>Cytophagales</taxon>
        <taxon>Cytophagaceae</taxon>
        <taxon>Spirosoma</taxon>
    </lineage>
</organism>
<name>A0A6M0IF36_9BACT</name>
<dbReference type="Proteomes" id="UP000477386">
    <property type="component" value="Unassembled WGS sequence"/>
</dbReference>
<reference evidence="2 3" key="1">
    <citation type="submission" date="2020-02" db="EMBL/GenBank/DDBJ databases">
        <title>Draft genome sequence of two Spirosoma agri KCTC 52727 and Spirosoma terrae KCTC 52035.</title>
        <authorList>
            <person name="Rojas J."/>
            <person name="Ambika Manirajan B."/>
            <person name="Ratering S."/>
            <person name="Suarez C."/>
            <person name="Schnell S."/>
        </authorList>
    </citation>
    <scope>NUCLEOTIDE SEQUENCE [LARGE SCALE GENOMIC DNA]</scope>
    <source>
        <strain evidence="2 3">KCTC 52727</strain>
    </source>
</reference>
<accession>A0A6M0IF36</accession>
<evidence type="ECO:0000259" key="1">
    <source>
        <dbReference type="Pfam" id="PF00535"/>
    </source>
</evidence>
<dbReference type="CDD" id="cd04196">
    <property type="entry name" value="GT_2_like_d"/>
    <property type="match status" value="1"/>
</dbReference>
<gene>
    <name evidence="2" type="ORF">GK091_07680</name>
</gene>
<keyword evidence="2" id="KW-0808">Transferase</keyword>
<evidence type="ECO:0000313" key="3">
    <source>
        <dbReference type="Proteomes" id="UP000477386"/>
    </source>
</evidence>
<dbReference type="InterPro" id="IPR001173">
    <property type="entry name" value="Glyco_trans_2-like"/>
</dbReference>
<dbReference type="PANTHER" id="PTHR43685">
    <property type="entry name" value="GLYCOSYLTRANSFERASE"/>
    <property type="match status" value="1"/>
</dbReference>
<dbReference type="RefSeq" id="WP_164035999.1">
    <property type="nucleotide sequence ID" value="NZ_JAAGNZ010000001.1"/>
</dbReference>
<dbReference type="SUPFAM" id="SSF53448">
    <property type="entry name" value="Nucleotide-diphospho-sugar transferases"/>
    <property type="match status" value="1"/>
</dbReference>
<dbReference type="EMBL" id="JAAGNZ010000001">
    <property type="protein sequence ID" value="NEU66758.1"/>
    <property type="molecule type" value="Genomic_DNA"/>
</dbReference>
<dbReference type="AlphaFoldDB" id="A0A6M0IF36"/>
<dbReference type="PANTHER" id="PTHR43685:SF11">
    <property type="entry name" value="GLYCOSYLTRANSFERASE TAGX-RELATED"/>
    <property type="match status" value="1"/>
</dbReference>
<sequence>MKRVSVCMATYNGALFIEEQIHSILNQLGLNDELIISDDGSTDDTIGLINSFQDQRLRLVPSRRYRSTARNFENALQHAQGEYVFLSDQDDVWYPDKVETILASLASHDLVLTDCRVVDSSGGVMHESFFKNRRSQLGFWRNLWKNSYMGCCMAFRRDVLSYVLPFPHHIYYHDWWIGLMVELRGKPFLYGQPLILYRRHGSNMTPTGESSHNWKIRIQHRFWLSWSIVKRTIALRNAIL</sequence>
<dbReference type="GO" id="GO:0016740">
    <property type="term" value="F:transferase activity"/>
    <property type="evidence" value="ECO:0007669"/>
    <property type="project" value="UniProtKB-KW"/>
</dbReference>
<proteinExistence type="predicted"/>
<protein>
    <submittedName>
        <fullName evidence="2">Glycosyltransferase family 2 protein</fullName>
    </submittedName>
</protein>